<dbReference type="EMBL" id="LR796220">
    <property type="protein sequence ID" value="CAB4128775.1"/>
    <property type="molecule type" value="Genomic_DNA"/>
</dbReference>
<feature type="compositionally biased region" description="Basic and acidic residues" evidence="1">
    <location>
        <begin position="222"/>
        <end position="231"/>
    </location>
</feature>
<reference evidence="2" key="1">
    <citation type="submission" date="2020-04" db="EMBL/GenBank/DDBJ databases">
        <authorList>
            <person name="Chiriac C."/>
            <person name="Salcher M."/>
            <person name="Ghai R."/>
            <person name="Kavagutti S V."/>
        </authorList>
    </citation>
    <scope>NUCLEOTIDE SEQUENCE</scope>
</reference>
<evidence type="ECO:0000313" key="3">
    <source>
        <dbReference type="EMBL" id="CAB5219500.1"/>
    </source>
</evidence>
<name>A0A6J5L4N1_9CAUD</name>
<evidence type="ECO:0000313" key="2">
    <source>
        <dbReference type="EMBL" id="CAB4128775.1"/>
    </source>
</evidence>
<gene>
    <name evidence="2" type="ORF">UFOVP110_80</name>
    <name evidence="3" type="ORF">UFOVP223_84</name>
</gene>
<protein>
    <submittedName>
        <fullName evidence="2">Uncharacterized protein</fullName>
    </submittedName>
</protein>
<proteinExistence type="predicted"/>
<dbReference type="EMBL" id="LR798276">
    <property type="protein sequence ID" value="CAB5219500.1"/>
    <property type="molecule type" value="Genomic_DNA"/>
</dbReference>
<sequence>MATVNSLVGKVRVELGDLGKSFVTQFIADGTTNRFRLHYAPLDGTGVVVFKNNVNISDACSVEESTGILVTDVLPADGDEFTVSGNYYRYFTNAEMVSLITDAVNMHVNGHVDSSGRKITIDNLPVIDEYPVAVYAVTLALYTLATDAAFDIDVQAPDGVTIPRAERYRQLMEMIQTRQEQYRDLCVQLGLGMYKIDVFSLRRVSKATGRYVPVYTPQEVDDRSYPQRVHDSAPTYGSKPTPWPTEAGDLTAYQGRSFTTQVTIPGNWTNYGFIANLLNQRGSVLVVQHITLTRTDASGSSPSTTLTLSLTADQTMTLAERTYWSISSVDNTSNVQVEQKGGNFITVRTSTVVL</sequence>
<organism evidence="2">
    <name type="scientific">uncultured Caudovirales phage</name>
    <dbReference type="NCBI Taxonomy" id="2100421"/>
    <lineage>
        <taxon>Viruses</taxon>
        <taxon>Duplodnaviria</taxon>
        <taxon>Heunggongvirae</taxon>
        <taxon>Uroviricota</taxon>
        <taxon>Caudoviricetes</taxon>
        <taxon>Peduoviridae</taxon>
        <taxon>Maltschvirus</taxon>
        <taxon>Maltschvirus maltsch</taxon>
    </lineage>
</organism>
<feature type="region of interest" description="Disordered" evidence="1">
    <location>
        <begin position="222"/>
        <end position="244"/>
    </location>
</feature>
<accession>A0A6J5L4N1</accession>
<evidence type="ECO:0000256" key="1">
    <source>
        <dbReference type="SAM" id="MobiDB-lite"/>
    </source>
</evidence>